<dbReference type="AlphaFoldDB" id="B4JRH9"/>
<name>B4JRH9_DROGR</name>
<dbReference type="EMBL" id="CH916373">
    <property type="protein sequence ID" value="EDV94369.1"/>
    <property type="molecule type" value="Genomic_DNA"/>
</dbReference>
<dbReference type="InParanoid" id="B4JRH9"/>
<feature type="region of interest" description="Disordered" evidence="1">
    <location>
        <begin position="1"/>
        <end position="29"/>
    </location>
</feature>
<keyword evidence="2" id="KW-1133">Transmembrane helix</keyword>
<feature type="transmembrane region" description="Helical" evidence="2">
    <location>
        <begin position="43"/>
        <end position="67"/>
    </location>
</feature>
<accession>B4JRH9</accession>
<protein>
    <submittedName>
        <fullName evidence="3">GH20780</fullName>
    </submittedName>
</protein>
<gene>
    <name evidence="3" type="primary">Dgri\GH20780</name>
    <name evidence="3" type="ORF">Dgri_GH20780</name>
</gene>
<reference evidence="3 4" key="1">
    <citation type="journal article" date="2007" name="Nature">
        <title>Evolution of genes and genomes on the Drosophila phylogeny.</title>
        <authorList>
            <consortium name="Drosophila 12 Genomes Consortium"/>
            <person name="Clark A.G."/>
            <person name="Eisen M.B."/>
            <person name="Smith D.R."/>
            <person name="Bergman C.M."/>
            <person name="Oliver B."/>
            <person name="Markow T.A."/>
            <person name="Kaufman T.C."/>
            <person name="Kellis M."/>
            <person name="Gelbart W."/>
            <person name="Iyer V.N."/>
            <person name="Pollard D.A."/>
            <person name="Sackton T.B."/>
            <person name="Larracuente A.M."/>
            <person name="Singh N.D."/>
            <person name="Abad J.P."/>
            <person name="Abt D.N."/>
            <person name="Adryan B."/>
            <person name="Aguade M."/>
            <person name="Akashi H."/>
            <person name="Anderson W.W."/>
            <person name="Aquadro C.F."/>
            <person name="Ardell D.H."/>
            <person name="Arguello R."/>
            <person name="Artieri C.G."/>
            <person name="Barbash D.A."/>
            <person name="Barker D."/>
            <person name="Barsanti P."/>
            <person name="Batterham P."/>
            <person name="Batzoglou S."/>
            <person name="Begun D."/>
            <person name="Bhutkar A."/>
            <person name="Blanco E."/>
            <person name="Bosak S.A."/>
            <person name="Bradley R.K."/>
            <person name="Brand A.D."/>
            <person name="Brent M.R."/>
            <person name="Brooks A.N."/>
            <person name="Brown R.H."/>
            <person name="Butlin R.K."/>
            <person name="Caggese C."/>
            <person name="Calvi B.R."/>
            <person name="Bernardo de Carvalho A."/>
            <person name="Caspi A."/>
            <person name="Castrezana S."/>
            <person name="Celniker S.E."/>
            <person name="Chang J.L."/>
            <person name="Chapple C."/>
            <person name="Chatterji S."/>
            <person name="Chinwalla A."/>
            <person name="Civetta A."/>
            <person name="Clifton S.W."/>
            <person name="Comeron J.M."/>
            <person name="Costello J.C."/>
            <person name="Coyne J.A."/>
            <person name="Daub J."/>
            <person name="David R.G."/>
            <person name="Delcher A.L."/>
            <person name="Delehaunty K."/>
            <person name="Do C.B."/>
            <person name="Ebling H."/>
            <person name="Edwards K."/>
            <person name="Eickbush T."/>
            <person name="Evans J.D."/>
            <person name="Filipski A."/>
            <person name="Findeiss S."/>
            <person name="Freyhult E."/>
            <person name="Fulton L."/>
            <person name="Fulton R."/>
            <person name="Garcia A.C."/>
            <person name="Gardiner A."/>
            <person name="Garfield D.A."/>
            <person name="Garvin B.E."/>
            <person name="Gibson G."/>
            <person name="Gilbert D."/>
            <person name="Gnerre S."/>
            <person name="Godfrey J."/>
            <person name="Good R."/>
            <person name="Gotea V."/>
            <person name="Gravely B."/>
            <person name="Greenberg A.J."/>
            <person name="Griffiths-Jones S."/>
            <person name="Gross S."/>
            <person name="Guigo R."/>
            <person name="Gustafson E.A."/>
            <person name="Haerty W."/>
            <person name="Hahn M.W."/>
            <person name="Halligan D.L."/>
            <person name="Halpern A.L."/>
            <person name="Halter G.M."/>
            <person name="Han M.V."/>
            <person name="Heger A."/>
            <person name="Hillier L."/>
            <person name="Hinrichs A.S."/>
            <person name="Holmes I."/>
            <person name="Hoskins R.A."/>
            <person name="Hubisz M.J."/>
            <person name="Hultmark D."/>
            <person name="Huntley M.A."/>
            <person name="Jaffe D.B."/>
            <person name="Jagadeeshan S."/>
            <person name="Jeck W.R."/>
            <person name="Johnson J."/>
            <person name="Jones C.D."/>
            <person name="Jordan W.C."/>
            <person name="Karpen G.H."/>
            <person name="Kataoka E."/>
            <person name="Keightley P.D."/>
            <person name="Kheradpour P."/>
            <person name="Kirkness E.F."/>
            <person name="Koerich L.B."/>
            <person name="Kristiansen K."/>
            <person name="Kudrna D."/>
            <person name="Kulathinal R.J."/>
            <person name="Kumar S."/>
            <person name="Kwok R."/>
            <person name="Lander E."/>
            <person name="Langley C.H."/>
            <person name="Lapoint R."/>
            <person name="Lazzaro B.P."/>
            <person name="Lee S.J."/>
            <person name="Levesque L."/>
            <person name="Li R."/>
            <person name="Lin C.F."/>
            <person name="Lin M.F."/>
            <person name="Lindblad-Toh K."/>
            <person name="Llopart A."/>
            <person name="Long M."/>
            <person name="Low L."/>
            <person name="Lozovsky E."/>
            <person name="Lu J."/>
            <person name="Luo M."/>
            <person name="Machado C.A."/>
            <person name="Makalowski W."/>
            <person name="Marzo M."/>
            <person name="Matsuda M."/>
            <person name="Matzkin L."/>
            <person name="McAllister B."/>
            <person name="McBride C.S."/>
            <person name="McKernan B."/>
            <person name="McKernan K."/>
            <person name="Mendez-Lago M."/>
            <person name="Minx P."/>
            <person name="Mollenhauer M.U."/>
            <person name="Montooth K."/>
            <person name="Mount S.M."/>
            <person name="Mu X."/>
            <person name="Myers E."/>
            <person name="Negre B."/>
            <person name="Newfeld S."/>
            <person name="Nielsen R."/>
            <person name="Noor M.A."/>
            <person name="O'Grady P."/>
            <person name="Pachter L."/>
            <person name="Papaceit M."/>
            <person name="Parisi M.J."/>
            <person name="Parisi M."/>
            <person name="Parts L."/>
            <person name="Pedersen J.S."/>
            <person name="Pesole G."/>
            <person name="Phillippy A.M."/>
            <person name="Ponting C.P."/>
            <person name="Pop M."/>
            <person name="Porcelli D."/>
            <person name="Powell J.R."/>
            <person name="Prohaska S."/>
            <person name="Pruitt K."/>
            <person name="Puig M."/>
            <person name="Quesneville H."/>
            <person name="Ram K.R."/>
            <person name="Rand D."/>
            <person name="Rasmussen M.D."/>
            <person name="Reed L.K."/>
            <person name="Reenan R."/>
            <person name="Reily A."/>
            <person name="Remington K.A."/>
            <person name="Rieger T.T."/>
            <person name="Ritchie M.G."/>
            <person name="Robin C."/>
            <person name="Rogers Y.H."/>
            <person name="Rohde C."/>
            <person name="Rozas J."/>
            <person name="Rubenfield M.J."/>
            <person name="Ruiz A."/>
            <person name="Russo S."/>
            <person name="Salzberg S.L."/>
            <person name="Sanchez-Gracia A."/>
            <person name="Saranga D.J."/>
            <person name="Sato H."/>
            <person name="Schaeffer S.W."/>
            <person name="Schatz M.C."/>
            <person name="Schlenke T."/>
            <person name="Schwartz R."/>
            <person name="Segarra C."/>
            <person name="Singh R.S."/>
            <person name="Sirot L."/>
            <person name="Sirota M."/>
            <person name="Sisneros N.B."/>
            <person name="Smith C.D."/>
            <person name="Smith T.F."/>
            <person name="Spieth J."/>
            <person name="Stage D.E."/>
            <person name="Stark A."/>
            <person name="Stephan W."/>
            <person name="Strausberg R.L."/>
            <person name="Strempel S."/>
            <person name="Sturgill D."/>
            <person name="Sutton G."/>
            <person name="Sutton G.G."/>
            <person name="Tao W."/>
            <person name="Teichmann S."/>
            <person name="Tobari Y.N."/>
            <person name="Tomimura Y."/>
            <person name="Tsolas J.M."/>
            <person name="Valente V.L."/>
            <person name="Venter E."/>
            <person name="Venter J.C."/>
            <person name="Vicario S."/>
            <person name="Vieira F.G."/>
            <person name="Vilella A.J."/>
            <person name="Villasante A."/>
            <person name="Walenz B."/>
            <person name="Wang J."/>
            <person name="Wasserman M."/>
            <person name="Watts T."/>
            <person name="Wilson D."/>
            <person name="Wilson R.K."/>
            <person name="Wing R.A."/>
            <person name="Wolfner M.F."/>
            <person name="Wong A."/>
            <person name="Wong G.K."/>
            <person name="Wu C.I."/>
            <person name="Wu G."/>
            <person name="Yamamoto D."/>
            <person name="Yang H.P."/>
            <person name="Yang S.P."/>
            <person name="Yorke J.A."/>
            <person name="Yoshida K."/>
            <person name="Zdobnov E."/>
            <person name="Zhang P."/>
            <person name="Zhang Y."/>
            <person name="Zimin A.V."/>
            <person name="Baldwin J."/>
            <person name="Abdouelleil A."/>
            <person name="Abdulkadir J."/>
            <person name="Abebe A."/>
            <person name="Abera B."/>
            <person name="Abreu J."/>
            <person name="Acer S.C."/>
            <person name="Aftuck L."/>
            <person name="Alexander A."/>
            <person name="An P."/>
            <person name="Anderson E."/>
            <person name="Anderson S."/>
            <person name="Arachi H."/>
            <person name="Azer M."/>
            <person name="Bachantsang P."/>
            <person name="Barry A."/>
            <person name="Bayul T."/>
            <person name="Berlin A."/>
            <person name="Bessette D."/>
            <person name="Bloom T."/>
            <person name="Blye J."/>
            <person name="Boguslavskiy L."/>
            <person name="Bonnet C."/>
            <person name="Boukhgalter B."/>
            <person name="Bourzgui I."/>
            <person name="Brown A."/>
            <person name="Cahill P."/>
            <person name="Channer S."/>
            <person name="Cheshatsang Y."/>
            <person name="Chuda L."/>
            <person name="Citroen M."/>
            <person name="Collymore A."/>
            <person name="Cooke P."/>
            <person name="Costello M."/>
            <person name="D'Aco K."/>
            <person name="Daza R."/>
            <person name="De Haan G."/>
            <person name="DeGray S."/>
            <person name="DeMaso C."/>
            <person name="Dhargay N."/>
            <person name="Dooley K."/>
            <person name="Dooley E."/>
            <person name="Doricent M."/>
            <person name="Dorje P."/>
            <person name="Dorjee K."/>
            <person name="Dupes A."/>
            <person name="Elong R."/>
            <person name="Falk J."/>
            <person name="Farina A."/>
            <person name="Faro S."/>
            <person name="Ferguson D."/>
            <person name="Fisher S."/>
            <person name="Foley C.D."/>
            <person name="Franke A."/>
            <person name="Friedrich D."/>
            <person name="Gadbois L."/>
            <person name="Gearin G."/>
            <person name="Gearin C.R."/>
            <person name="Giannoukos G."/>
            <person name="Goode T."/>
            <person name="Graham J."/>
            <person name="Grandbois E."/>
            <person name="Grewal S."/>
            <person name="Gyaltsen K."/>
            <person name="Hafez N."/>
            <person name="Hagos B."/>
            <person name="Hall J."/>
            <person name="Henson C."/>
            <person name="Hollinger A."/>
            <person name="Honan T."/>
            <person name="Huard M.D."/>
            <person name="Hughes L."/>
            <person name="Hurhula B."/>
            <person name="Husby M.E."/>
            <person name="Kamat A."/>
            <person name="Kanga B."/>
            <person name="Kashin S."/>
            <person name="Khazanovich D."/>
            <person name="Kisner P."/>
            <person name="Lance K."/>
            <person name="Lara M."/>
            <person name="Lee W."/>
            <person name="Lennon N."/>
            <person name="Letendre F."/>
            <person name="LeVine R."/>
            <person name="Lipovsky A."/>
            <person name="Liu X."/>
            <person name="Liu J."/>
            <person name="Liu S."/>
            <person name="Lokyitsang T."/>
            <person name="Lokyitsang Y."/>
            <person name="Lubonja R."/>
            <person name="Lui A."/>
            <person name="MacDonald P."/>
            <person name="Magnisalis V."/>
            <person name="Maru K."/>
            <person name="Matthews C."/>
            <person name="McCusker W."/>
            <person name="McDonough S."/>
            <person name="Mehta T."/>
            <person name="Meldrim J."/>
            <person name="Meneus L."/>
            <person name="Mihai O."/>
            <person name="Mihalev A."/>
            <person name="Mihova T."/>
            <person name="Mittelman R."/>
            <person name="Mlenga V."/>
            <person name="Montmayeur A."/>
            <person name="Mulrain L."/>
            <person name="Navidi A."/>
            <person name="Naylor J."/>
            <person name="Negash T."/>
            <person name="Nguyen T."/>
            <person name="Nguyen N."/>
            <person name="Nicol R."/>
            <person name="Norbu C."/>
            <person name="Norbu N."/>
            <person name="Novod N."/>
            <person name="O'Neill B."/>
            <person name="Osman S."/>
            <person name="Markiewicz E."/>
            <person name="Oyono O.L."/>
            <person name="Patti C."/>
            <person name="Phunkhang P."/>
            <person name="Pierre F."/>
            <person name="Priest M."/>
            <person name="Raghuraman S."/>
            <person name="Rege F."/>
            <person name="Reyes R."/>
            <person name="Rise C."/>
            <person name="Rogov P."/>
            <person name="Ross K."/>
            <person name="Ryan E."/>
            <person name="Settipalli S."/>
            <person name="Shea T."/>
            <person name="Sherpa N."/>
            <person name="Shi L."/>
            <person name="Shih D."/>
            <person name="Sparrow T."/>
            <person name="Spaulding J."/>
            <person name="Stalker J."/>
            <person name="Stange-Thomann N."/>
            <person name="Stavropoulos S."/>
            <person name="Stone C."/>
            <person name="Strader C."/>
            <person name="Tesfaye S."/>
            <person name="Thomson T."/>
            <person name="Thoulutsang Y."/>
            <person name="Thoulutsang D."/>
            <person name="Topham K."/>
            <person name="Topping I."/>
            <person name="Tsamla T."/>
            <person name="Vassiliev H."/>
            <person name="Vo A."/>
            <person name="Wangchuk T."/>
            <person name="Wangdi T."/>
            <person name="Weiand M."/>
            <person name="Wilkinson J."/>
            <person name="Wilson A."/>
            <person name="Yadav S."/>
            <person name="Young G."/>
            <person name="Yu Q."/>
            <person name="Zembek L."/>
            <person name="Zhong D."/>
            <person name="Zimmer A."/>
            <person name="Zwirko Z."/>
            <person name="Jaffe D.B."/>
            <person name="Alvarez P."/>
            <person name="Brockman W."/>
            <person name="Butler J."/>
            <person name="Chin C."/>
            <person name="Gnerre S."/>
            <person name="Grabherr M."/>
            <person name="Kleber M."/>
            <person name="Mauceli E."/>
            <person name="MacCallum I."/>
        </authorList>
    </citation>
    <scope>NUCLEOTIDE SEQUENCE [LARGE SCALE GENOMIC DNA]</scope>
    <source>
        <strain evidence="4">Tucson 15287-2541.00</strain>
    </source>
</reference>
<dbReference type="HOGENOM" id="CLU_2457108_0_0_1"/>
<evidence type="ECO:0000313" key="3">
    <source>
        <dbReference type="EMBL" id="EDV94369.1"/>
    </source>
</evidence>
<sequence length="89" mass="10117">MRRRRHCRPASAHADNQHEANADRPIPMPMPKPKLHLKLKLKLIMMPVLALIAALDEVAVFIFTIMFECSVMQCRAINAQYKQHAAVTA</sequence>
<organism evidence="4">
    <name type="scientific">Drosophila grimshawi</name>
    <name type="common">Hawaiian fruit fly</name>
    <name type="synonym">Idiomyia grimshawi</name>
    <dbReference type="NCBI Taxonomy" id="7222"/>
    <lineage>
        <taxon>Eukaryota</taxon>
        <taxon>Metazoa</taxon>
        <taxon>Ecdysozoa</taxon>
        <taxon>Arthropoda</taxon>
        <taxon>Hexapoda</taxon>
        <taxon>Insecta</taxon>
        <taxon>Pterygota</taxon>
        <taxon>Neoptera</taxon>
        <taxon>Endopterygota</taxon>
        <taxon>Diptera</taxon>
        <taxon>Brachycera</taxon>
        <taxon>Muscomorpha</taxon>
        <taxon>Ephydroidea</taxon>
        <taxon>Drosophilidae</taxon>
        <taxon>Drosophila</taxon>
        <taxon>Hawaiian Drosophila</taxon>
    </lineage>
</organism>
<evidence type="ECO:0000313" key="4">
    <source>
        <dbReference type="Proteomes" id="UP000001070"/>
    </source>
</evidence>
<proteinExistence type="predicted"/>
<evidence type="ECO:0000256" key="2">
    <source>
        <dbReference type="SAM" id="Phobius"/>
    </source>
</evidence>
<evidence type="ECO:0000256" key="1">
    <source>
        <dbReference type="SAM" id="MobiDB-lite"/>
    </source>
</evidence>
<keyword evidence="4" id="KW-1185">Reference proteome</keyword>
<keyword evidence="2" id="KW-0812">Transmembrane</keyword>
<keyword evidence="2" id="KW-0472">Membrane</keyword>
<dbReference type="Proteomes" id="UP000001070">
    <property type="component" value="Unassembled WGS sequence"/>
</dbReference>